<keyword evidence="1" id="KW-0378">Hydrolase</keyword>
<dbReference type="AlphaFoldDB" id="A0A3N0GZS4"/>
<protein>
    <submittedName>
        <fullName evidence="3">Class F sortase</fullName>
    </submittedName>
</protein>
<dbReference type="EMBL" id="RJSF01000003">
    <property type="protein sequence ID" value="RNM17608.1"/>
    <property type="molecule type" value="Genomic_DNA"/>
</dbReference>
<dbReference type="Pfam" id="PF04203">
    <property type="entry name" value="Sortase"/>
    <property type="match status" value="1"/>
</dbReference>
<feature type="active site" description="Proton donor/acceptor" evidence="2">
    <location>
        <position position="45"/>
    </location>
</feature>
<dbReference type="CDD" id="cd05829">
    <property type="entry name" value="Sortase_F"/>
    <property type="match status" value="1"/>
</dbReference>
<dbReference type="OrthoDB" id="525039at2"/>
<evidence type="ECO:0000256" key="2">
    <source>
        <dbReference type="PIRSR" id="PIRSR605754-1"/>
    </source>
</evidence>
<comment type="caution">
    <text evidence="3">The sequence shown here is derived from an EMBL/GenBank/DDBJ whole genome shotgun (WGS) entry which is preliminary data.</text>
</comment>
<proteinExistence type="predicted"/>
<dbReference type="InterPro" id="IPR042001">
    <property type="entry name" value="Sortase_F"/>
</dbReference>
<reference evidence="3 4" key="1">
    <citation type="submission" date="2018-11" db="EMBL/GenBank/DDBJ databases">
        <authorList>
            <person name="Li F."/>
        </authorList>
    </citation>
    <scope>NUCLEOTIDE SEQUENCE [LARGE SCALE GENOMIC DNA]</scope>
    <source>
        <strain evidence="3 4">Gsoil 818</strain>
    </source>
</reference>
<dbReference type="InterPro" id="IPR023365">
    <property type="entry name" value="Sortase_dom-sf"/>
</dbReference>
<dbReference type="GO" id="GO:0016787">
    <property type="term" value="F:hydrolase activity"/>
    <property type="evidence" value="ECO:0007669"/>
    <property type="project" value="UniProtKB-KW"/>
</dbReference>
<name>A0A3N0GZS4_9ACTN</name>
<organism evidence="3 4">
    <name type="scientific">Nocardioides pocheonensis</name>
    <dbReference type="NCBI Taxonomy" id="661485"/>
    <lineage>
        <taxon>Bacteria</taxon>
        <taxon>Bacillati</taxon>
        <taxon>Actinomycetota</taxon>
        <taxon>Actinomycetes</taxon>
        <taxon>Propionibacteriales</taxon>
        <taxon>Nocardioidaceae</taxon>
        <taxon>Nocardioides</taxon>
    </lineage>
</organism>
<dbReference type="SUPFAM" id="SSF63817">
    <property type="entry name" value="Sortase"/>
    <property type="match status" value="1"/>
</dbReference>
<sequence length="135" mass="14468">MDSTVLPISGQSGSLLPPSDPQVLGWWKEGRPAGAEYGSAVITGHTVHTGGGALDHLDKLVVGDSVRVRTDAGWIRYEVQRTRVYSTEQLARDAKQIFTLGGPGRLVLITCDNWNGSFYESNAVVFAAPVADEPS</sequence>
<feature type="active site" description="Acyl-thioester intermediate" evidence="2">
    <location>
        <position position="111"/>
    </location>
</feature>
<evidence type="ECO:0000313" key="4">
    <source>
        <dbReference type="Proteomes" id="UP000279994"/>
    </source>
</evidence>
<accession>A0A3N0GZS4</accession>
<keyword evidence="4" id="KW-1185">Reference proteome</keyword>
<dbReference type="Proteomes" id="UP000279994">
    <property type="component" value="Unassembled WGS sequence"/>
</dbReference>
<evidence type="ECO:0000256" key="1">
    <source>
        <dbReference type="ARBA" id="ARBA00022801"/>
    </source>
</evidence>
<gene>
    <name evidence="3" type="ORF">EFL26_01915</name>
</gene>
<dbReference type="InterPro" id="IPR005754">
    <property type="entry name" value="Sortase"/>
</dbReference>
<dbReference type="Gene3D" id="2.40.260.10">
    <property type="entry name" value="Sortase"/>
    <property type="match status" value="1"/>
</dbReference>
<evidence type="ECO:0000313" key="3">
    <source>
        <dbReference type="EMBL" id="RNM17608.1"/>
    </source>
</evidence>